<reference evidence="3" key="1">
    <citation type="submission" date="2021-02" db="EMBL/GenBank/DDBJ databases">
        <authorList>
            <person name="Palmer J.M."/>
        </authorList>
    </citation>
    <scope>NUCLEOTIDE SEQUENCE</scope>
    <source>
        <strain evidence="3">SCRP734</strain>
    </source>
</reference>
<keyword evidence="4" id="KW-1185">Reference proteome</keyword>
<dbReference type="OrthoDB" id="129144at2759"/>
<evidence type="ECO:0000313" key="4">
    <source>
        <dbReference type="Proteomes" id="UP000694044"/>
    </source>
</evidence>
<organism evidence="3 4">
    <name type="scientific">Phytophthora pseudosyringae</name>
    <dbReference type="NCBI Taxonomy" id="221518"/>
    <lineage>
        <taxon>Eukaryota</taxon>
        <taxon>Sar</taxon>
        <taxon>Stramenopiles</taxon>
        <taxon>Oomycota</taxon>
        <taxon>Peronosporomycetes</taxon>
        <taxon>Peronosporales</taxon>
        <taxon>Peronosporaceae</taxon>
        <taxon>Phytophthora</taxon>
    </lineage>
</organism>
<feature type="compositionally biased region" description="Polar residues" evidence="2">
    <location>
        <begin position="66"/>
        <end position="97"/>
    </location>
</feature>
<sequence length="226" mass="24923">MNQITKLLDDQAVPLDEILAFIDSSDFDLPMAEAPQDVQLDPFDDSIQDPPLHVALAPSEQGRQALGNNQEGKCNVAQRSQVASATSAPSDSETQSGALDRRAASPVAPYKGRGRVRDRVIRLRAMATQLERQLYDLNSSKSRGAVDGPPREGDTQDENTTDAGNVAREGGDSKTSGGVVTWQQLAIRHFVARREAEKENQRLRERLEEQLRVAKRLELLIRGQQL</sequence>
<evidence type="ECO:0000313" key="3">
    <source>
        <dbReference type="EMBL" id="KAG7378391.1"/>
    </source>
</evidence>
<feature type="coiled-coil region" evidence="1">
    <location>
        <begin position="193"/>
        <end position="220"/>
    </location>
</feature>
<accession>A0A8T1VBF8</accession>
<dbReference type="AlphaFoldDB" id="A0A8T1VBF8"/>
<feature type="region of interest" description="Disordered" evidence="2">
    <location>
        <begin position="134"/>
        <end position="177"/>
    </location>
</feature>
<feature type="region of interest" description="Disordered" evidence="2">
    <location>
        <begin position="65"/>
        <end position="111"/>
    </location>
</feature>
<evidence type="ECO:0000256" key="1">
    <source>
        <dbReference type="SAM" id="Coils"/>
    </source>
</evidence>
<gene>
    <name evidence="3" type="ORF">PHYPSEUDO_010143</name>
</gene>
<comment type="caution">
    <text evidence="3">The sequence shown here is derived from an EMBL/GenBank/DDBJ whole genome shotgun (WGS) entry which is preliminary data.</text>
</comment>
<dbReference type="Proteomes" id="UP000694044">
    <property type="component" value="Unassembled WGS sequence"/>
</dbReference>
<proteinExistence type="predicted"/>
<protein>
    <submittedName>
        <fullName evidence="3">Uncharacterized protein</fullName>
    </submittedName>
</protein>
<dbReference type="EMBL" id="JAGDFM010000428">
    <property type="protein sequence ID" value="KAG7378391.1"/>
    <property type="molecule type" value="Genomic_DNA"/>
</dbReference>
<evidence type="ECO:0000256" key="2">
    <source>
        <dbReference type="SAM" id="MobiDB-lite"/>
    </source>
</evidence>
<name>A0A8T1VBF8_9STRA</name>
<keyword evidence="1" id="KW-0175">Coiled coil</keyword>